<keyword evidence="2" id="KW-1185">Reference proteome</keyword>
<gene>
    <name evidence="1" type="ORF">BHYA_0032g00490</name>
</gene>
<reference evidence="1 2" key="1">
    <citation type="submission" date="2017-12" db="EMBL/GenBank/DDBJ databases">
        <title>Comparative genomics of Botrytis spp.</title>
        <authorList>
            <person name="Valero-Jimenez C.A."/>
            <person name="Tapia P."/>
            <person name="Veloso J."/>
            <person name="Silva-Moreno E."/>
            <person name="Staats M."/>
            <person name="Valdes J.H."/>
            <person name="Van Kan J.A.L."/>
        </authorList>
    </citation>
    <scope>NUCLEOTIDE SEQUENCE [LARGE SCALE GENOMIC DNA]</scope>
    <source>
        <strain evidence="1 2">Bh0001</strain>
    </source>
</reference>
<dbReference type="SUPFAM" id="SSF56112">
    <property type="entry name" value="Protein kinase-like (PK-like)"/>
    <property type="match status" value="1"/>
</dbReference>
<evidence type="ECO:0008006" key="3">
    <source>
        <dbReference type="Google" id="ProtNLM"/>
    </source>
</evidence>
<comment type="caution">
    <text evidence="1">The sequence shown here is derived from an EMBL/GenBank/DDBJ whole genome shotgun (WGS) entry which is preliminary data.</text>
</comment>
<organism evidence="1 2">
    <name type="scientific">Botrytis hyacinthi</name>
    <dbReference type="NCBI Taxonomy" id="278943"/>
    <lineage>
        <taxon>Eukaryota</taxon>
        <taxon>Fungi</taxon>
        <taxon>Dikarya</taxon>
        <taxon>Ascomycota</taxon>
        <taxon>Pezizomycotina</taxon>
        <taxon>Leotiomycetes</taxon>
        <taxon>Helotiales</taxon>
        <taxon>Sclerotiniaceae</taxon>
        <taxon>Botrytis</taxon>
    </lineage>
</organism>
<dbReference type="AlphaFoldDB" id="A0A4Z1GWE3"/>
<accession>A0A4Z1GWE3</accession>
<dbReference type="InterPro" id="IPR011009">
    <property type="entry name" value="Kinase-like_dom_sf"/>
</dbReference>
<dbReference type="Proteomes" id="UP000297814">
    <property type="component" value="Unassembled WGS sequence"/>
</dbReference>
<evidence type="ECO:0000313" key="2">
    <source>
        <dbReference type="Proteomes" id="UP000297814"/>
    </source>
</evidence>
<proteinExistence type="predicted"/>
<evidence type="ECO:0000313" key="1">
    <source>
        <dbReference type="EMBL" id="TGO40768.1"/>
    </source>
</evidence>
<dbReference type="EMBL" id="PQXK01000032">
    <property type="protein sequence ID" value="TGO40768.1"/>
    <property type="molecule type" value="Genomic_DNA"/>
</dbReference>
<protein>
    <recommendedName>
        <fullName evidence="3">Aminoglycoside phosphotransferase domain-containing protein</fullName>
    </recommendedName>
</protein>
<sequence length="165" mass="18482">MSSTAFPFSTGEGESIFHYIISKCQINTTRLTTAVAYPRWNGIVVLLLGGSHHTRYTPKTIHQQQRLAIYSSHPDNYRTGKNLLTIDDEDEVEDAQDARILAERLLKLVPSIFSTAGSIPEQFVLFHDDSSLRDILADNGGTIARILDWDCVFTLPAWKACVFPV</sequence>
<name>A0A4Z1GWE3_9HELO</name>